<keyword evidence="1" id="KW-1133">Transmembrane helix</keyword>
<keyword evidence="1" id="KW-0812">Transmembrane</keyword>
<organism evidence="2 3">
    <name type="scientific">Nocardioides terrae</name>
    <dbReference type="NCBI Taxonomy" id="574651"/>
    <lineage>
        <taxon>Bacteria</taxon>
        <taxon>Bacillati</taxon>
        <taxon>Actinomycetota</taxon>
        <taxon>Actinomycetes</taxon>
        <taxon>Propionibacteriales</taxon>
        <taxon>Nocardioidaceae</taxon>
        <taxon>Nocardioides</taxon>
    </lineage>
</organism>
<dbReference type="RefSeq" id="WP_245750295.1">
    <property type="nucleotide sequence ID" value="NZ_FOLB01000008.1"/>
</dbReference>
<keyword evidence="3" id="KW-1185">Reference proteome</keyword>
<feature type="transmembrane region" description="Helical" evidence="1">
    <location>
        <begin position="156"/>
        <end position="174"/>
    </location>
</feature>
<keyword evidence="1" id="KW-0472">Membrane</keyword>
<feature type="transmembrane region" description="Helical" evidence="1">
    <location>
        <begin position="12"/>
        <end position="30"/>
    </location>
</feature>
<feature type="transmembrane region" description="Helical" evidence="1">
    <location>
        <begin position="303"/>
        <end position="324"/>
    </location>
</feature>
<feature type="transmembrane region" description="Helical" evidence="1">
    <location>
        <begin position="258"/>
        <end position="283"/>
    </location>
</feature>
<gene>
    <name evidence="2" type="ORF">SAMN04487968_10851</name>
</gene>
<proteinExistence type="predicted"/>
<evidence type="ECO:0000313" key="3">
    <source>
        <dbReference type="Proteomes" id="UP000198832"/>
    </source>
</evidence>
<feature type="transmembrane region" description="Helical" evidence="1">
    <location>
        <begin position="125"/>
        <end position="144"/>
    </location>
</feature>
<feature type="transmembrane region" description="Helical" evidence="1">
    <location>
        <begin position="224"/>
        <end position="246"/>
    </location>
</feature>
<evidence type="ECO:0008006" key="4">
    <source>
        <dbReference type="Google" id="ProtNLM"/>
    </source>
</evidence>
<evidence type="ECO:0000256" key="1">
    <source>
        <dbReference type="SAM" id="Phobius"/>
    </source>
</evidence>
<dbReference type="EMBL" id="FOLB01000008">
    <property type="protein sequence ID" value="SFC57497.1"/>
    <property type="molecule type" value="Genomic_DNA"/>
</dbReference>
<dbReference type="STRING" id="574651.SAMN04487968_10851"/>
<evidence type="ECO:0000313" key="2">
    <source>
        <dbReference type="EMBL" id="SFC57497.1"/>
    </source>
</evidence>
<dbReference type="Proteomes" id="UP000198832">
    <property type="component" value="Unassembled WGS sequence"/>
</dbReference>
<protein>
    <recommendedName>
        <fullName evidence="4">Lysylphosphatidylglycerol synthase TM region</fullName>
    </recommendedName>
</protein>
<accession>A0A1I1K973</accession>
<sequence>MNARRRRWLVRGVLLVVAAVATVVAVRLIGQVDWAEVRRSLNRLDWWQGPVLIGLLLLRQVINALPLSLYIAGVTPYQATLNDQVAILMSTVAPPPSDLALRTAMFSSWGVSVARGMTGTLMNTVTYYIVRFSAPGVGLVILVLRGDAIGIRLVDLASLAVAAGIVAILLMVMHSEALAASIGTRAGRTARRFRDVDPAAWSAACIRFREDVAARFGYGFPRSLLALSGMLLVDVGMLILCLRFVGVGATEAPAIEVVAAYLIAYPLTLFPFYGLGLVDAVVLATVTAVGGHDVEATAVAGLIVWRIFIIGGPLLLGAASLVLWRRAAGSSDRIGGSAEGSPDR</sequence>
<dbReference type="AlphaFoldDB" id="A0A1I1K973"/>
<name>A0A1I1K973_9ACTN</name>
<reference evidence="2 3" key="1">
    <citation type="submission" date="2016-10" db="EMBL/GenBank/DDBJ databases">
        <authorList>
            <person name="de Groot N.N."/>
        </authorList>
    </citation>
    <scope>NUCLEOTIDE SEQUENCE [LARGE SCALE GENOMIC DNA]</scope>
    <source>
        <strain evidence="2 3">CGMCC 1.7056</strain>
    </source>
</reference>